<feature type="chain" id="PRO_5016247212" description="Peptidase M23" evidence="1">
    <location>
        <begin position="38"/>
        <end position="147"/>
    </location>
</feature>
<accession>A0A2Z4JEW0</accession>
<keyword evidence="1" id="KW-0732">Signal</keyword>
<sequence length="147" mass="15158">MSGAVNMKLRASTLIATVSGVAVAVSGLLVSAPTASAAGNVGPCYANNFCVYYHTSFTGPQKIAGNMNIPDLKKVRYDNSSTTMNDNISSVINAQPGYNANGNGSIGLYEHINLGGGSVWIAPGKSMANLGDRNFNDKASSIWGIGP</sequence>
<name>A0A2Z4JEW0_9ACTN</name>
<geneLocation type="plasmid" evidence="2 3">
    <name>unnamed1</name>
</geneLocation>
<organism evidence="2 3">
    <name type="scientific">Streptomyces cadmiisoli</name>
    <dbReference type="NCBI Taxonomy" id="2184053"/>
    <lineage>
        <taxon>Bacteria</taxon>
        <taxon>Bacillati</taxon>
        <taxon>Actinomycetota</taxon>
        <taxon>Actinomycetes</taxon>
        <taxon>Kitasatosporales</taxon>
        <taxon>Streptomycetaceae</taxon>
        <taxon>Streptomyces</taxon>
        <taxon>Streptomyces aurantiacus group</taxon>
    </lineage>
</organism>
<keyword evidence="3" id="KW-1185">Reference proteome</keyword>
<evidence type="ECO:0000313" key="2">
    <source>
        <dbReference type="EMBL" id="AWW43546.1"/>
    </source>
</evidence>
<proteinExistence type="predicted"/>
<keyword evidence="2" id="KW-0614">Plasmid</keyword>
<dbReference type="InterPro" id="IPR011024">
    <property type="entry name" value="G_crystallin-like"/>
</dbReference>
<dbReference type="KEGG" id="scad:DN051_44325"/>
<feature type="signal peptide" evidence="1">
    <location>
        <begin position="1"/>
        <end position="37"/>
    </location>
</feature>
<evidence type="ECO:0008006" key="4">
    <source>
        <dbReference type="Google" id="ProtNLM"/>
    </source>
</evidence>
<dbReference type="SUPFAM" id="SSF49695">
    <property type="entry name" value="gamma-Crystallin-like"/>
    <property type="match status" value="1"/>
</dbReference>
<evidence type="ECO:0000313" key="3">
    <source>
        <dbReference type="Proteomes" id="UP000249616"/>
    </source>
</evidence>
<dbReference type="Gene3D" id="2.60.20.10">
    <property type="entry name" value="Crystallins"/>
    <property type="match status" value="1"/>
</dbReference>
<dbReference type="Pfam" id="PF03995">
    <property type="entry name" value="Inhibitor_I36"/>
    <property type="match status" value="1"/>
</dbReference>
<protein>
    <recommendedName>
        <fullName evidence="4">Peptidase M23</fullName>
    </recommendedName>
</protein>
<reference evidence="3" key="1">
    <citation type="submission" date="2018-06" db="EMBL/GenBank/DDBJ databases">
        <authorList>
            <person name="Li K."/>
        </authorList>
    </citation>
    <scope>NUCLEOTIDE SEQUENCE [LARGE SCALE GENOMIC DNA]</scope>
    <source>
        <strain evidence="3">ZFG47</strain>
        <plasmid evidence="3">unnamed1</plasmid>
    </source>
</reference>
<dbReference type="AlphaFoldDB" id="A0A2Z4JEW0"/>
<gene>
    <name evidence="2" type="ORF">DN051_44325</name>
</gene>
<dbReference type="EMBL" id="CP030074">
    <property type="protein sequence ID" value="AWW43546.1"/>
    <property type="molecule type" value="Genomic_DNA"/>
</dbReference>
<dbReference type="Proteomes" id="UP000249616">
    <property type="component" value="Plasmid unnamed1"/>
</dbReference>
<evidence type="ECO:0000256" key="1">
    <source>
        <dbReference type="SAM" id="SignalP"/>
    </source>
</evidence>